<reference evidence="1 2" key="1">
    <citation type="submission" date="2024-09" db="EMBL/GenBank/DDBJ databases">
        <title>Chromosome-scale assembly of Riccia fluitans.</title>
        <authorList>
            <person name="Paukszto L."/>
            <person name="Sawicki J."/>
            <person name="Karawczyk K."/>
            <person name="Piernik-Szablinska J."/>
            <person name="Szczecinska M."/>
            <person name="Mazdziarz M."/>
        </authorList>
    </citation>
    <scope>NUCLEOTIDE SEQUENCE [LARGE SCALE GENOMIC DNA]</scope>
    <source>
        <strain evidence="1">Rf_01</strain>
        <tissue evidence="1">Aerial parts of the thallus</tissue>
    </source>
</reference>
<proteinExistence type="predicted"/>
<evidence type="ECO:0000313" key="1">
    <source>
        <dbReference type="EMBL" id="KAL2651803.1"/>
    </source>
</evidence>
<organism evidence="1 2">
    <name type="scientific">Riccia fluitans</name>
    <dbReference type="NCBI Taxonomy" id="41844"/>
    <lineage>
        <taxon>Eukaryota</taxon>
        <taxon>Viridiplantae</taxon>
        <taxon>Streptophyta</taxon>
        <taxon>Embryophyta</taxon>
        <taxon>Marchantiophyta</taxon>
        <taxon>Marchantiopsida</taxon>
        <taxon>Marchantiidae</taxon>
        <taxon>Marchantiales</taxon>
        <taxon>Ricciaceae</taxon>
        <taxon>Riccia</taxon>
    </lineage>
</organism>
<accession>A0ABD1ZK36</accession>
<gene>
    <name evidence="1" type="ORF">R1flu_019931</name>
</gene>
<name>A0ABD1ZK36_9MARC</name>
<dbReference type="AlphaFoldDB" id="A0ABD1ZK36"/>
<protein>
    <submittedName>
        <fullName evidence="1">Uncharacterized protein</fullName>
    </submittedName>
</protein>
<comment type="caution">
    <text evidence="1">The sequence shown here is derived from an EMBL/GenBank/DDBJ whole genome shotgun (WGS) entry which is preliminary data.</text>
</comment>
<dbReference type="EMBL" id="JBHFFA010000001">
    <property type="protein sequence ID" value="KAL2651803.1"/>
    <property type="molecule type" value="Genomic_DNA"/>
</dbReference>
<dbReference type="Proteomes" id="UP001605036">
    <property type="component" value="Unassembled WGS sequence"/>
</dbReference>
<evidence type="ECO:0000313" key="2">
    <source>
        <dbReference type="Proteomes" id="UP001605036"/>
    </source>
</evidence>
<sequence length="92" mass="10680">MKGKVQFTELQLLRVVKGDQRQSKSGIFLKQVEGNYEFVLFCQMLNAILAPVRPEYFQHNLLTFYHYAWVAINDPSAPTPDWDDAIEKTMSL</sequence>
<keyword evidence="2" id="KW-1185">Reference proteome</keyword>